<dbReference type="Gene3D" id="3.40.50.1820">
    <property type="entry name" value="alpha/beta hydrolase"/>
    <property type="match status" value="1"/>
</dbReference>
<dbReference type="EMBL" id="JBHRZN010000003">
    <property type="protein sequence ID" value="MFC3850577.1"/>
    <property type="molecule type" value="Genomic_DNA"/>
</dbReference>
<sequence>MPMAVAGAWGAYTTSLMDRMAGIHDPAEAARIAMDDAAARRQVLKEAVRPSRMLPYPDVEPVASWPSGDLLWAGGPEGPGADEVPELIVPPQGTRLDAVTRMSADGSPMIVGPDGEVRDAYVIRWAVEPPEDATIDEPLALIADAIAELGGRVRLTGWSQGGWMSFIHAALHPETVARLTLAGTPVDFHAGGPWPSTTKIIAQMSYLPWVRPVADMMVTPVGAVLRTALVNDVWRLYDPVGEAGRVAAAMLDPDEGLRDVTTFTATAPMTPPQYNWFLQHLLRGNELARGVLEIGGEVIDASRIACPVHLIVGAEDGVVEPGQGLATEQVLADAGSPAEVTSEVFPVGHMSLFGAGALPGDGAVEVGELLEGELGEADGEGDGAAVAPSN</sequence>
<gene>
    <name evidence="1" type="ORF">ACFORJ_10430</name>
</gene>
<protein>
    <recommendedName>
        <fullName evidence="3">Alpha/beta hydrolase</fullName>
    </recommendedName>
</protein>
<evidence type="ECO:0000313" key="1">
    <source>
        <dbReference type="EMBL" id="MFC3850577.1"/>
    </source>
</evidence>
<proteinExistence type="predicted"/>
<comment type="caution">
    <text evidence="1">The sequence shown here is derived from an EMBL/GenBank/DDBJ whole genome shotgun (WGS) entry which is preliminary data.</text>
</comment>
<keyword evidence="2" id="KW-1185">Reference proteome</keyword>
<organism evidence="1 2">
    <name type="scientific">Corynebacterium hansenii</name>
    <dbReference type="NCBI Taxonomy" id="394964"/>
    <lineage>
        <taxon>Bacteria</taxon>
        <taxon>Bacillati</taxon>
        <taxon>Actinomycetota</taxon>
        <taxon>Actinomycetes</taxon>
        <taxon>Mycobacteriales</taxon>
        <taxon>Corynebacteriaceae</taxon>
        <taxon>Corynebacterium</taxon>
    </lineage>
</organism>
<reference evidence="2" key="1">
    <citation type="journal article" date="2019" name="Int. J. Syst. Evol. Microbiol.">
        <title>The Global Catalogue of Microorganisms (GCM) 10K type strain sequencing project: providing services to taxonomists for standard genome sequencing and annotation.</title>
        <authorList>
            <consortium name="The Broad Institute Genomics Platform"/>
            <consortium name="The Broad Institute Genome Sequencing Center for Infectious Disease"/>
            <person name="Wu L."/>
            <person name="Ma J."/>
        </authorList>
    </citation>
    <scope>NUCLEOTIDE SEQUENCE [LARGE SCALE GENOMIC DNA]</scope>
    <source>
        <strain evidence="2">CCUG 53252</strain>
    </source>
</reference>
<dbReference type="InterPro" id="IPR029058">
    <property type="entry name" value="AB_hydrolase_fold"/>
</dbReference>
<evidence type="ECO:0000313" key="2">
    <source>
        <dbReference type="Proteomes" id="UP001595751"/>
    </source>
</evidence>
<dbReference type="PANTHER" id="PTHR36837">
    <property type="entry name" value="POLY(3-HYDROXYALKANOATE) POLYMERASE SUBUNIT PHAC"/>
    <property type="match status" value="1"/>
</dbReference>
<accession>A0ABV7ZT54</accession>
<dbReference type="SUPFAM" id="SSF53474">
    <property type="entry name" value="alpha/beta-Hydrolases"/>
    <property type="match status" value="1"/>
</dbReference>
<dbReference type="Proteomes" id="UP001595751">
    <property type="component" value="Unassembled WGS sequence"/>
</dbReference>
<evidence type="ECO:0008006" key="3">
    <source>
        <dbReference type="Google" id="ProtNLM"/>
    </source>
</evidence>
<dbReference type="InterPro" id="IPR051321">
    <property type="entry name" value="PHA/PHB_synthase"/>
</dbReference>
<name>A0ABV7ZT54_9CORY</name>
<dbReference type="PANTHER" id="PTHR36837:SF2">
    <property type="entry name" value="POLY(3-HYDROXYALKANOATE) POLYMERASE SUBUNIT PHAC"/>
    <property type="match status" value="1"/>
</dbReference>
<dbReference type="RefSeq" id="WP_290290362.1">
    <property type="nucleotide sequence ID" value="NZ_CP047211.1"/>
</dbReference>